<dbReference type="RefSeq" id="WP_092862332.1">
    <property type="nucleotide sequence ID" value="NZ_FOQH01000009.1"/>
</dbReference>
<dbReference type="Proteomes" id="UP000199377">
    <property type="component" value="Unassembled WGS sequence"/>
</dbReference>
<protein>
    <submittedName>
        <fullName evidence="2">Alpha-methylacyl-CoA racemase</fullName>
    </submittedName>
</protein>
<feature type="region of interest" description="Disordered" evidence="1">
    <location>
        <begin position="327"/>
        <end position="351"/>
    </location>
</feature>
<gene>
    <name evidence="2" type="ORF">SAMN05216258_10926</name>
</gene>
<dbReference type="InterPro" id="IPR050509">
    <property type="entry name" value="CoA-transferase_III"/>
</dbReference>
<dbReference type="Gene3D" id="3.40.50.10540">
    <property type="entry name" value="Crotonobetainyl-coa:carnitine coa-transferase, domain 1"/>
    <property type="match status" value="1"/>
</dbReference>
<sequence length="375" mass="39825">MPGPLEGLKLIEMAGIGPCPLAGQLMADLGAEVIVIDRKSGGERPSDVNNRNKKSVALNLKTPEGVEAALALIASADALIEGFRPGVMERMGLGPDVCLAKNPGLVFGRMTGWGQDGPWSQMAGHDLNYVSLTGALGMMGKKGQEPTPPLNLVADYGGGTMFLIFGVLSALWERSKSGKGQVVDVAMIDGVAAMTGIFRNLMAAGRWGPERESNMLDGGAPYYRCYETKDGKYISVGSIEPQFHREMIEKAGLDPADNETQDDKAVWEKRRAAYEAHFRTKTRDEWEAIYAGGDSCVAPVLTPQEAETHPHNVARNAYLEVGGATMASPAPRFDRTPAPTPKPARPMGADTEAALTAAGVSAEDLARLKSAGALS</sequence>
<keyword evidence="3" id="KW-1185">Reference proteome</keyword>
<dbReference type="SUPFAM" id="SSF89796">
    <property type="entry name" value="CoA-transferase family III (CaiB/BaiF)"/>
    <property type="match status" value="1"/>
</dbReference>
<organism evidence="2 3">
    <name type="scientific">Albimonas pacifica</name>
    <dbReference type="NCBI Taxonomy" id="1114924"/>
    <lineage>
        <taxon>Bacteria</taxon>
        <taxon>Pseudomonadati</taxon>
        <taxon>Pseudomonadota</taxon>
        <taxon>Alphaproteobacteria</taxon>
        <taxon>Rhodobacterales</taxon>
        <taxon>Paracoccaceae</taxon>
        <taxon>Albimonas</taxon>
    </lineage>
</organism>
<evidence type="ECO:0000313" key="3">
    <source>
        <dbReference type="Proteomes" id="UP000199377"/>
    </source>
</evidence>
<dbReference type="PANTHER" id="PTHR48228">
    <property type="entry name" value="SUCCINYL-COA--D-CITRAMALATE COA-TRANSFERASE"/>
    <property type="match status" value="1"/>
</dbReference>
<dbReference type="AlphaFoldDB" id="A0A1I3KN62"/>
<name>A0A1I3KN62_9RHOB</name>
<reference evidence="2 3" key="1">
    <citation type="submission" date="2016-10" db="EMBL/GenBank/DDBJ databases">
        <authorList>
            <person name="de Groot N.N."/>
        </authorList>
    </citation>
    <scope>NUCLEOTIDE SEQUENCE [LARGE SCALE GENOMIC DNA]</scope>
    <source>
        <strain evidence="2 3">CGMCC 1.11030</strain>
    </source>
</reference>
<dbReference type="InterPro" id="IPR003673">
    <property type="entry name" value="CoA-Trfase_fam_III"/>
</dbReference>
<dbReference type="InterPro" id="IPR044855">
    <property type="entry name" value="CoA-Trfase_III_dom3_sf"/>
</dbReference>
<dbReference type="InterPro" id="IPR023606">
    <property type="entry name" value="CoA-Trfase_III_dom_1_sf"/>
</dbReference>
<dbReference type="OrthoDB" id="7208981at2"/>
<dbReference type="GO" id="GO:0003824">
    <property type="term" value="F:catalytic activity"/>
    <property type="evidence" value="ECO:0007669"/>
    <property type="project" value="InterPro"/>
</dbReference>
<evidence type="ECO:0000313" key="2">
    <source>
        <dbReference type="EMBL" id="SFI73929.1"/>
    </source>
</evidence>
<accession>A0A1I3KN62</accession>
<proteinExistence type="predicted"/>
<dbReference type="STRING" id="1114924.SAMN05216258_10926"/>
<dbReference type="Pfam" id="PF02515">
    <property type="entry name" value="CoA_transf_3"/>
    <property type="match status" value="1"/>
</dbReference>
<dbReference type="Gene3D" id="3.30.1540.10">
    <property type="entry name" value="formyl-coa transferase, domain 3"/>
    <property type="match status" value="1"/>
</dbReference>
<dbReference type="PANTHER" id="PTHR48228:SF5">
    <property type="entry name" value="ALPHA-METHYLACYL-COA RACEMASE"/>
    <property type="match status" value="1"/>
</dbReference>
<evidence type="ECO:0000256" key="1">
    <source>
        <dbReference type="SAM" id="MobiDB-lite"/>
    </source>
</evidence>
<dbReference type="EMBL" id="FOQH01000009">
    <property type="protein sequence ID" value="SFI73929.1"/>
    <property type="molecule type" value="Genomic_DNA"/>
</dbReference>